<dbReference type="InterPro" id="IPR029058">
    <property type="entry name" value="AB_hydrolase_fold"/>
</dbReference>
<keyword evidence="2" id="KW-0378">Hydrolase</keyword>
<dbReference type="InterPro" id="IPR022742">
    <property type="entry name" value="Hydrolase_4"/>
</dbReference>
<dbReference type="EMBL" id="CP000774">
    <property type="protein sequence ID" value="ABS63595.1"/>
    <property type="molecule type" value="Genomic_DNA"/>
</dbReference>
<dbReference type="ESTHER" id="parl1-a7hul2">
    <property type="family name" value="Monoglyceridelipase_lysophospholip"/>
</dbReference>
<dbReference type="STRING" id="402881.Plav_1981"/>
<dbReference type="eggNOG" id="COG2267">
    <property type="taxonomic scope" value="Bacteria"/>
</dbReference>
<evidence type="ECO:0000313" key="2">
    <source>
        <dbReference type="EMBL" id="ABS63595.1"/>
    </source>
</evidence>
<dbReference type="KEGG" id="pla:Plav_1981"/>
<proteinExistence type="predicted"/>
<dbReference type="Gene3D" id="3.40.50.1820">
    <property type="entry name" value="alpha/beta hydrolase"/>
    <property type="match status" value="1"/>
</dbReference>
<dbReference type="Pfam" id="PF12146">
    <property type="entry name" value="Hydrolase_4"/>
    <property type="match status" value="1"/>
</dbReference>
<dbReference type="Proteomes" id="UP000006377">
    <property type="component" value="Chromosome"/>
</dbReference>
<dbReference type="InterPro" id="IPR051044">
    <property type="entry name" value="MAG_DAG_Lipase"/>
</dbReference>
<dbReference type="HOGENOM" id="CLU_026209_10_1_5"/>
<keyword evidence="3" id="KW-1185">Reference proteome</keyword>
<dbReference type="SUPFAM" id="SSF53474">
    <property type="entry name" value="alpha/beta-Hydrolases"/>
    <property type="match status" value="1"/>
</dbReference>
<evidence type="ECO:0000313" key="3">
    <source>
        <dbReference type="Proteomes" id="UP000006377"/>
    </source>
</evidence>
<gene>
    <name evidence="2" type="ordered locus">Plav_1981</name>
</gene>
<organism evidence="2 3">
    <name type="scientific">Parvibaculum lavamentivorans (strain DS-1 / DSM 13023 / NCIMB 13966)</name>
    <dbReference type="NCBI Taxonomy" id="402881"/>
    <lineage>
        <taxon>Bacteria</taxon>
        <taxon>Pseudomonadati</taxon>
        <taxon>Pseudomonadota</taxon>
        <taxon>Alphaproteobacteria</taxon>
        <taxon>Hyphomicrobiales</taxon>
        <taxon>Parvibaculaceae</taxon>
        <taxon>Parvibaculum</taxon>
    </lineage>
</organism>
<dbReference type="AlphaFoldDB" id="A7HUL2"/>
<accession>A7HUL2</accession>
<dbReference type="GO" id="GO:0016787">
    <property type="term" value="F:hydrolase activity"/>
    <property type="evidence" value="ECO:0007669"/>
    <property type="project" value="UniProtKB-KW"/>
</dbReference>
<feature type="domain" description="Serine aminopeptidase S33" evidence="1">
    <location>
        <begin position="29"/>
        <end position="284"/>
    </location>
</feature>
<sequence>MPEGGEARWLLTNEGVRLRVFTWPGAREGRGTVFLFGGRTEFVEKYFEVVGELRARGFAVVSFDWRGQGLSDRPLADSRKGHIDDFATFDSDLALLMSEVAPAFPKPWTAFAHSMGGQILIRAAHDHPEWFSRIVLSAPMLGLRFSRAAERAIRALAFAFHAAGLAGRYVPGGTPKAADETPFEENILTSDEKRYALLQSLVQAEPKLGLGGATVGWLRAAFRSMDMAAAPGWLGSIKTPVLICEAARDALISPLALRHAAAHLPACELVTIPDAKHEILIERDPARAAFWQAFDRFMGIGNQ</sequence>
<reference evidence="2 3" key="1">
    <citation type="journal article" date="2011" name="Stand. Genomic Sci.">
        <title>Complete genome sequence of Parvibaculum lavamentivorans type strain (DS-1(T)).</title>
        <authorList>
            <person name="Schleheck D."/>
            <person name="Weiss M."/>
            <person name="Pitluck S."/>
            <person name="Bruce D."/>
            <person name="Land M.L."/>
            <person name="Han S."/>
            <person name="Saunders E."/>
            <person name="Tapia R."/>
            <person name="Detter C."/>
            <person name="Brettin T."/>
            <person name="Han J."/>
            <person name="Woyke T."/>
            <person name="Goodwin L."/>
            <person name="Pennacchio L."/>
            <person name="Nolan M."/>
            <person name="Cook A.M."/>
            <person name="Kjelleberg S."/>
            <person name="Thomas T."/>
        </authorList>
    </citation>
    <scope>NUCLEOTIDE SEQUENCE [LARGE SCALE GENOMIC DNA]</scope>
    <source>
        <strain evidence="3">DS-1 / DSM 13023 / NCIMB 13966</strain>
    </source>
</reference>
<dbReference type="PANTHER" id="PTHR11614">
    <property type="entry name" value="PHOSPHOLIPASE-RELATED"/>
    <property type="match status" value="1"/>
</dbReference>
<protein>
    <submittedName>
        <fullName evidence="2">Alpha/beta hydrolase fold</fullName>
    </submittedName>
</protein>
<evidence type="ECO:0000259" key="1">
    <source>
        <dbReference type="Pfam" id="PF12146"/>
    </source>
</evidence>
<name>A7HUL2_PARL1</name>